<dbReference type="SUPFAM" id="SSF51735">
    <property type="entry name" value="NAD(P)-binding Rossmann-fold domains"/>
    <property type="match status" value="1"/>
</dbReference>
<reference evidence="1 2" key="1">
    <citation type="submission" date="2018-12" db="EMBL/GenBank/DDBJ databases">
        <authorList>
            <consortium name="Pathogen Informatics"/>
        </authorList>
    </citation>
    <scope>NUCLEOTIDE SEQUENCE [LARGE SCALE GENOMIC DNA]</scope>
    <source>
        <strain evidence="1 2">NCTC12735</strain>
        <plasmid evidence="2">13</plasmid>
    </source>
</reference>
<dbReference type="Proteomes" id="UP000281170">
    <property type="component" value="Plasmid 13"/>
</dbReference>
<evidence type="ECO:0000313" key="1">
    <source>
        <dbReference type="EMBL" id="VEH85299.1"/>
    </source>
</evidence>
<dbReference type="GO" id="GO:0004090">
    <property type="term" value="F:carbonyl reductase (NADPH) activity"/>
    <property type="evidence" value="ECO:0007669"/>
    <property type="project" value="UniProtKB-EC"/>
</dbReference>
<organism evidence="1 2">
    <name type="scientific">Legionella adelaidensis</name>
    <dbReference type="NCBI Taxonomy" id="45056"/>
    <lineage>
        <taxon>Bacteria</taxon>
        <taxon>Pseudomonadati</taxon>
        <taxon>Pseudomonadota</taxon>
        <taxon>Gammaproteobacteria</taxon>
        <taxon>Legionellales</taxon>
        <taxon>Legionellaceae</taxon>
        <taxon>Legionella</taxon>
    </lineage>
</organism>
<evidence type="ECO:0000313" key="2">
    <source>
        <dbReference type="Proteomes" id="UP000281170"/>
    </source>
</evidence>
<dbReference type="InterPro" id="IPR036291">
    <property type="entry name" value="NAD(P)-bd_dom_sf"/>
</dbReference>
<dbReference type="EMBL" id="LR134422">
    <property type="protein sequence ID" value="VEH85299.1"/>
    <property type="molecule type" value="Genomic_DNA"/>
</dbReference>
<proteinExistence type="predicted"/>
<keyword evidence="1" id="KW-0614">Plasmid</keyword>
<accession>A0A448NBQ1</accession>
<sequence length="72" mass="8039">MSKASLNMYTLLLSQRLPDITISSIDPGWVKTDMGSPQAPKSPEEVAMEIYTLVITDKKSGGFWHNGALREW</sequence>
<dbReference type="Gene3D" id="3.40.50.720">
    <property type="entry name" value="NAD(P)-binding Rossmann-like Domain"/>
    <property type="match status" value="1"/>
</dbReference>
<keyword evidence="1" id="KW-0560">Oxidoreductase</keyword>
<dbReference type="AlphaFoldDB" id="A0A448NBQ1"/>
<protein>
    <submittedName>
        <fullName evidence="1">Oxidoreductase</fullName>
        <ecNumber evidence="1">1.1.1.184</ecNumber>
    </submittedName>
</protein>
<dbReference type="EC" id="1.1.1.184" evidence="1"/>
<geneLocation type="plasmid" evidence="1 2">
    <name>13</name>
</geneLocation>
<dbReference type="KEGG" id="ladl:NCTC12735_00925"/>
<name>A0A448NBQ1_9GAMM</name>
<gene>
    <name evidence="1" type="ORF">NCTC12735_00925</name>
</gene>